<evidence type="ECO:0000256" key="6">
    <source>
        <dbReference type="SAM" id="MobiDB-lite"/>
    </source>
</evidence>
<evidence type="ECO:0000256" key="1">
    <source>
        <dbReference type="ARBA" id="ARBA00004123"/>
    </source>
</evidence>
<evidence type="ECO:0000256" key="4">
    <source>
        <dbReference type="ARBA" id="ARBA00023242"/>
    </source>
</evidence>
<dbReference type="InterPro" id="IPR000504">
    <property type="entry name" value="RRM_dom"/>
</dbReference>
<dbReference type="InterPro" id="IPR012677">
    <property type="entry name" value="Nucleotide-bd_a/b_plait_sf"/>
</dbReference>
<accession>A0AA35RZV8</accession>
<dbReference type="Pfam" id="PF00076">
    <property type="entry name" value="RRM_1"/>
    <property type="match status" value="1"/>
</dbReference>
<dbReference type="SUPFAM" id="SSF54928">
    <property type="entry name" value="RNA-binding domain, RBD"/>
    <property type="match status" value="1"/>
</dbReference>
<evidence type="ECO:0000313" key="8">
    <source>
        <dbReference type="EMBL" id="CAI8020835.1"/>
    </source>
</evidence>
<dbReference type="InterPro" id="IPR057951">
    <property type="entry name" value="CPSF6/7_RSLD_N"/>
</dbReference>
<dbReference type="GO" id="GO:0005634">
    <property type="term" value="C:nucleus"/>
    <property type="evidence" value="ECO:0007669"/>
    <property type="project" value="UniProtKB-SubCell"/>
</dbReference>
<dbReference type="Gene3D" id="3.30.70.330">
    <property type="match status" value="1"/>
</dbReference>
<feature type="compositionally biased region" description="Polar residues" evidence="6">
    <location>
        <begin position="485"/>
        <end position="496"/>
    </location>
</feature>
<dbReference type="InterPro" id="IPR034772">
    <property type="entry name" value="CPSF6/7"/>
</dbReference>
<comment type="caution">
    <text evidence="8">The sequence shown here is derived from an EMBL/GenBank/DDBJ whole genome shotgun (WGS) entry which is preliminary data.</text>
</comment>
<keyword evidence="4" id="KW-0539">Nucleus</keyword>
<feature type="region of interest" description="Disordered" evidence="6">
    <location>
        <begin position="395"/>
        <end position="430"/>
    </location>
</feature>
<feature type="compositionally biased region" description="Basic residues" evidence="6">
    <location>
        <begin position="562"/>
        <end position="580"/>
    </location>
</feature>
<dbReference type="AlphaFoldDB" id="A0AA35RZV8"/>
<comment type="subcellular location">
    <subcellularLocation>
        <location evidence="1">Nucleus</location>
    </subcellularLocation>
</comment>
<sequence>MANTADDWLYNDDLDVSLPGRGRLDTDSQTLDGEDLLDDMLTAPSSATLRTDTPTNDDELLGPISHDTTDTIIEDSGSARYNADRKARTIQARIDANLTSQGVAMMHGGLSIFSREPNRKNSFYIGNMNWWTTDLHVIATVKDHGLGDVVCLKFFENRANGQSKGYCLVEVASESLAQNAPDKLGNIEIHDRKLMIAHALRISPHQFESKCNQAKEQGTTPVFSSNSLSSSPGQLLGSTGSSGLAKTSTVKTTLPGVIPPLPNPIFPQPPRPPTIPGFPTPPFAGLRPPGLPDFASMGLPGIFPPPFPPIPNASSINPFTSRPGGLPTLPPMPPAALAALGSAGAAVGSDVTKLTAPHLNPAFLQDMSQSGANMAEMLAHAAARFRSQTAAFSSMSVSGGRASPGDRGKSLPNHPSDEEVSETNQRNKAISSSAITRAMSDAQAGDYESAIDTLRMAITLIKQSVTANSEASQIMIQSLQDCLQGMEQQQQSSNASKRYRSSGGGMGGGGGGGGREHLSSRHIHETMKDRERDHRDLRDMREMREMRDIRDVRDFRDDRAMRSGHKISKHHRDRSRERRR</sequence>
<evidence type="ECO:0000313" key="9">
    <source>
        <dbReference type="Proteomes" id="UP001174909"/>
    </source>
</evidence>
<feature type="compositionally biased region" description="Gly residues" evidence="6">
    <location>
        <begin position="502"/>
        <end position="513"/>
    </location>
</feature>
<name>A0AA35RZV8_GEOBA</name>
<comment type="similarity">
    <text evidence="2">Belongs to the RRM CPSF6/7 family.</text>
</comment>
<feature type="compositionally biased region" description="Polar residues" evidence="6">
    <location>
        <begin position="45"/>
        <end position="54"/>
    </location>
</feature>
<dbReference type="Pfam" id="PF25524">
    <property type="entry name" value="RSLD_CPSF6"/>
    <property type="match status" value="1"/>
</dbReference>
<feature type="compositionally biased region" description="Basic and acidic residues" evidence="6">
    <location>
        <begin position="514"/>
        <end position="561"/>
    </location>
</feature>
<dbReference type="SMART" id="SM00360">
    <property type="entry name" value="RRM"/>
    <property type="match status" value="1"/>
</dbReference>
<organism evidence="8 9">
    <name type="scientific">Geodia barretti</name>
    <name type="common">Barrett's horny sponge</name>
    <dbReference type="NCBI Taxonomy" id="519541"/>
    <lineage>
        <taxon>Eukaryota</taxon>
        <taxon>Metazoa</taxon>
        <taxon>Porifera</taxon>
        <taxon>Demospongiae</taxon>
        <taxon>Heteroscleromorpha</taxon>
        <taxon>Tetractinellida</taxon>
        <taxon>Astrophorina</taxon>
        <taxon>Geodiidae</taxon>
        <taxon>Geodia</taxon>
    </lineage>
</organism>
<dbReference type="EMBL" id="CASHTH010001850">
    <property type="protein sequence ID" value="CAI8020835.1"/>
    <property type="molecule type" value="Genomic_DNA"/>
</dbReference>
<feature type="region of interest" description="Disordered" evidence="6">
    <location>
        <begin position="217"/>
        <end position="244"/>
    </location>
</feature>
<evidence type="ECO:0000256" key="2">
    <source>
        <dbReference type="ARBA" id="ARBA00006265"/>
    </source>
</evidence>
<dbReference type="GO" id="GO:0006397">
    <property type="term" value="P:mRNA processing"/>
    <property type="evidence" value="ECO:0007669"/>
    <property type="project" value="UniProtKB-KW"/>
</dbReference>
<gene>
    <name evidence="8" type="ORF">GBAR_LOCUS12424</name>
</gene>
<keyword evidence="9" id="KW-1185">Reference proteome</keyword>
<dbReference type="PROSITE" id="PS50102">
    <property type="entry name" value="RRM"/>
    <property type="match status" value="1"/>
</dbReference>
<keyword evidence="3" id="KW-0507">mRNA processing</keyword>
<dbReference type="InterPro" id="IPR035979">
    <property type="entry name" value="RBD_domain_sf"/>
</dbReference>
<proteinExistence type="inferred from homology"/>
<protein>
    <submittedName>
        <fullName evidence="8">Cleavage and polyadenylation specificity factor subunit 7</fullName>
    </submittedName>
</protein>
<reference evidence="8" key="1">
    <citation type="submission" date="2023-03" db="EMBL/GenBank/DDBJ databases">
        <authorList>
            <person name="Steffen K."/>
            <person name="Cardenas P."/>
        </authorList>
    </citation>
    <scope>NUCLEOTIDE SEQUENCE</scope>
</reference>
<feature type="compositionally biased region" description="Low complexity" evidence="6">
    <location>
        <begin position="224"/>
        <end position="244"/>
    </location>
</feature>
<feature type="region of interest" description="Disordered" evidence="6">
    <location>
        <begin position="45"/>
        <end position="69"/>
    </location>
</feature>
<dbReference type="Proteomes" id="UP001174909">
    <property type="component" value="Unassembled WGS sequence"/>
</dbReference>
<evidence type="ECO:0000256" key="3">
    <source>
        <dbReference type="ARBA" id="ARBA00022664"/>
    </source>
</evidence>
<feature type="region of interest" description="Disordered" evidence="6">
    <location>
        <begin position="485"/>
        <end position="580"/>
    </location>
</feature>
<evidence type="ECO:0000259" key="7">
    <source>
        <dbReference type="PROSITE" id="PS50102"/>
    </source>
</evidence>
<keyword evidence="5" id="KW-0694">RNA-binding</keyword>
<feature type="domain" description="RRM" evidence="7">
    <location>
        <begin position="121"/>
        <end position="201"/>
    </location>
</feature>
<dbReference type="GO" id="GO:0003723">
    <property type="term" value="F:RNA binding"/>
    <property type="evidence" value="ECO:0007669"/>
    <property type="project" value="UniProtKB-UniRule"/>
</dbReference>
<dbReference type="PANTHER" id="PTHR23204">
    <property type="entry name" value="CLEAVAGE AND POLYADENYLATION SPECIFIC FACTOR"/>
    <property type="match status" value="1"/>
</dbReference>
<evidence type="ECO:0000256" key="5">
    <source>
        <dbReference type="PROSITE-ProRule" id="PRU00176"/>
    </source>
</evidence>